<dbReference type="InterPro" id="IPR039903">
    <property type="entry name" value="Zswim2"/>
</dbReference>
<evidence type="ECO:0000313" key="5">
    <source>
        <dbReference type="Proteomes" id="UP001147695"/>
    </source>
</evidence>
<organism evidence="4 5">
    <name type="scientific">Penicillium brevicompactum</name>
    <dbReference type="NCBI Taxonomy" id="5074"/>
    <lineage>
        <taxon>Eukaryota</taxon>
        <taxon>Fungi</taxon>
        <taxon>Dikarya</taxon>
        <taxon>Ascomycota</taxon>
        <taxon>Pezizomycotina</taxon>
        <taxon>Eurotiomycetes</taxon>
        <taxon>Eurotiomycetidae</taxon>
        <taxon>Eurotiales</taxon>
        <taxon>Aspergillaceae</taxon>
        <taxon>Penicillium</taxon>
    </lineage>
</organism>
<dbReference type="SUPFAM" id="SSF57850">
    <property type="entry name" value="RING/U-box"/>
    <property type="match status" value="1"/>
</dbReference>
<comment type="caution">
    <text evidence="4">The sequence shown here is derived from an EMBL/GenBank/DDBJ whole genome shotgun (WGS) entry which is preliminary data.</text>
</comment>
<keyword evidence="1" id="KW-0479">Metal-binding</keyword>
<evidence type="ECO:0000256" key="2">
    <source>
        <dbReference type="SAM" id="MobiDB-lite"/>
    </source>
</evidence>
<protein>
    <recommendedName>
        <fullName evidence="3">RING-type domain-containing protein</fullName>
    </recommendedName>
</protein>
<dbReference type="AlphaFoldDB" id="A0A9W9UH43"/>
<dbReference type="Gene3D" id="3.30.40.10">
    <property type="entry name" value="Zinc/RING finger domain, C3HC4 (zinc finger)"/>
    <property type="match status" value="1"/>
</dbReference>
<dbReference type="Pfam" id="PF13639">
    <property type="entry name" value="zf-RING_2"/>
    <property type="match status" value="1"/>
</dbReference>
<reference evidence="4" key="1">
    <citation type="submission" date="2022-12" db="EMBL/GenBank/DDBJ databases">
        <authorList>
            <person name="Petersen C."/>
        </authorList>
    </citation>
    <scope>NUCLEOTIDE SEQUENCE</scope>
    <source>
        <strain evidence="4">IBT 35673</strain>
    </source>
</reference>
<name>A0A9W9UH43_PENBR</name>
<feature type="region of interest" description="Disordered" evidence="2">
    <location>
        <begin position="1"/>
        <end position="99"/>
    </location>
</feature>
<dbReference type="PANTHER" id="PTHR21540:SF0">
    <property type="entry name" value="PHD FAMILY PROTEIN"/>
    <property type="match status" value="1"/>
</dbReference>
<dbReference type="GO" id="GO:0008270">
    <property type="term" value="F:zinc ion binding"/>
    <property type="evidence" value="ECO:0007669"/>
    <property type="project" value="UniProtKB-KW"/>
</dbReference>
<reference evidence="4" key="2">
    <citation type="journal article" date="2023" name="IMA Fungus">
        <title>Comparative genomic study of the Penicillium genus elucidates a diverse pangenome and 15 lateral gene transfer events.</title>
        <authorList>
            <person name="Petersen C."/>
            <person name="Sorensen T."/>
            <person name="Nielsen M.R."/>
            <person name="Sondergaard T.E."/>
            <person name="Sorensen J.L."/>
            <person name="Fitzpatrick D.A."/>
            <person name="Frisvad J.C."/>
            <person name="Nielsen K.L."/>
        </authorList>
    </citation>
    <scope>NUCLEOTIDE SEQUENCE</scope>
    <source>
        <strain evidence="4">IBT 35673</strain>
    </source>
</reference>
<dbReference type="EMBL" id="JAPZBQ010000003">
    <property type="protein sequence ID" value="KAJ5339275.1"/>
    <property type="molecule type" value="Genomic_DNA"/>
</dbReference>
<dbReference type="InterPro" id="IPR001841">
    <property type="entry name" value="Znf_RING"/>
</dbReference>
<proteinExistence type="predicted"/>
<feature type="region of interest" description="Disordered" evidence="2">
    <location>
        <begin position="275"/>
        <end position="296"/>
    </location>
</feature>
<dbReference type="PROSITE" id="PS50089">
    <property type="entry name" value="ZF_RING_2"/>
    <property type="match status" value="1"/>
</dbReference>
<feature type="domain" description="RING-type" evidence="3">
    <location>
        <begin position="163"/>
        <end position="209"/>
    </location>
</feature>
<accession>A0A9W9UH43</accession>
<evidence type="ECO:0000313" key="4">
    <source>
        <dbReference type="EMBL" id="KAJ5339275.1"/>
    </source>
</evidence>
<evidence type="ECO:0000259" key="3">
    <source>
        <dbReference type="PROSITE" id="PS50089"/>
    </source>
</evidence>
<sequence length="296" mass="32246">MARRKKLVDAGEGEPPQETPPPKSSRKKASSPSVGPAVEPAGPSPITPKKPKTAKRQLDDSQTSLEETTPTPKKRATPKKVTTPKDPQTMANDRVSRARTQKQVVPNLMLLNALSATEDLLSKARFTKEDLNNMLESPVLKRVEAHRAAQNKQGTRKAVEGECAICFMEMGAREKIVWCQFGCGNNLHDSCFRKWSKASGGTARCVYCRTPWEGEDPNAQAEAIRNAGIRVGGYVNVAEQFGMMGHRGMNSPLLPITYSVLIDSSYVPGTLTHQAYHENPKGPDVGTKGDPEAKGL</sequence>
<gene>
    <name evidence="4" type="ORF">N7452_006003</name>
</gene>
<keyword evidence="1" id="KW-0862">Zinc</keyword>
<dbReference type="GO" id="GO:0061630">
    <property type="term" value="F:ubiquitin protein ligase activity"/>
    <property type="evidence" value="ECO:0007669"/>
    <property type="project" value="InterPro"/>
</dbReference>
<evidence type="ECO:0000256" key="1">
    <source>
        <dbReference type="PROSITE-ProRule" id="PRU00175"/>
    </source>
</evidence>
<dbReference type="Proteomes" id="UP001147695">
    <property type="component" value="Unassembled WGS sequence"/>
</dbReference>
<dbReference type="InterPro" id="IPR013083">
    <property type="entry name" value="Znf_RING/FYVE/PHD"/>
</dbReference>
<dbReference type="PANTHER" id="PTHR21540">
    <property type="entry name" value="RING FINGER AND SWIM DOMAIN-CONTAINING PROTEIN 2"/>
    <property type="match status" value="1"/>
</dbReference>
<keyword evidence="1" id="KW-0863">Zinc-finger</keyword>